<reference evidence="10" key="2">
    <citation type="submission" date="2021-04" db="EMBL/GenBank/DDBJ databases">
        <authorList>
            <person name="Gilroy R."/>
        </authorList>
    </citation>
    <scope>NUCLEOTIDE SEQUENCE</scope>
    <source>
        <strain evidence="10">CHK192-8294</strain>
    </source>
</reference>
<reference evidence="10" key="1">
    <citation type="journal article" date="2021" name="PeerJ">
        <title>Extensive microbial diversity within the chicken gut microbiome revealed by metagenomics and culture.</title>
        <authorList>
            <person name="Gilroy R."/>
            <person name="Ravi A."/>
            <person name="Getino M."/>
            <person name="Pursley I."/>
            <person name="Horton D.L."/>
            <person name="Alikhan N.F."/>
            <person name="Baker D."/>
            <person name="Gharbi K."/>
            <person name="Hall N."/>
            <person name="Watson M."/>
            <person name="Adriaenssens E.M."/>
            <person name="Foster-Nyarko E."/>
            <person name="Jarju S."/>
            <person name="Secka A."/>
            <person name="Antonio M."/>
            <person name="Oren A."/>
            <person name="Chaudhuri R.R."/>
            <person name="La Ragione R."/>
            <person name="Hildebrand F."/>
            <person name="Pallen M.J."/>
        </authorList>
    </citation>
    <scope>NUCLEOTIDE SEQUENCE</scope>
    <source>
        <strain evidence="10">CHK192-8294</strain>
    </source>
</reference>
<feature type="non-terminal residue" evidence="10">
    <location>
        <position position="195"/>
    </location>
</feature>
<dbReference type="Pfam" id="PF00056">
    <property type="entry name" value="Ldh_1_N"/>
    <property type="match status" value="1"/>
</dbReference>
<dbReference type="SUPFAM" id="SSF51735">
    <property type="entry name" value="NAD(P)-binding Rossmann-fold domains"/>
    <property type="match status" value="1"/>
</dbReference>
<keyword evidence="4" id="KW-0520">NAD</keyword>
<comment type="caution">
    <text evidence="10">The sequence shown here is derived from an EMBL/GenBank/DDBJ whole genome shotgun (WGS) entry which is preliminary data.</text>
</comment>
<comment type="similarity">
    <text evidence="1">Belongs to the LDH/MDH superfamily. LDH family.</text>
</comment>
<evidence type="ECO:0000313" key="10">
    <source>
        <dbReference type="EMBL" id="HJB79887.1"/>
    </source>
</evidence>
<dbReference type="EC" id="1.1.1.27" evidence="2"/>
<feature type="domain" description="Lactate/malate dehydrogenase C-terminal" evidence="9">
    <location>
        <begin position="150"/>
        <end position="194"/>
    </location>
</feature>
<dbReference type="AlphaFoldDB" id="A0A9D2MKK2"/>
<dbReference type="InterPro" id="IPR001236">
    <property type="entry name" value="Lactate/malate_DH_N"/>
</dbReference>
<protein>
    <recommendedName>
        <fullName evidence="2">L-lactate dehydrogenase</fullName>
        <ecNumber evidence="2">1.1.1.27</ecNumber>
    </recommendedName>
</protein>
<evidence type="ECO:0000313" key="11">
    <source>
        <dbReference type="Proteomes" id="UP000823921"/>
    </source>
</evidence>
<dbReference type="InterPro" id="IPR015955">
    <property type="entry name" value="Lactate_DH/Glyco_Ohase_4_C"/>
</dbReference>
<evidence type="ECO:0000259" key="9">
    <source>
        <dbReference type="Pfam" id="PF02866"/>
    </source>
</evidence>
<dbReference type="EMBL" id="DWXO01000026">
    <property type="protein sequence ID" value="HJB79887.1"/>
    <property type="molecule type" value="Genomic_DNA"/>
</dbReference>
<dbReference type="SUPFAM" id="SSF56327">
    <property type="entry name" value="LDH C-terminal domain-like"/>
    <property type="match status" value="1"/>
</dbReference>
<proteinExistence type="inferred from homology"/>
<evidence type="ECO:0000259" key="8">
    <source>
        <dbReference type="Pfam" id="PF00056"/>
    </source>
</evidence>
<dbReference type="GO" id="GO:0004459">
    <property type="term" value="F:L-lactate dehydrogenase (NAD+) activity"/>
    <property type="evidence" value="ECO:0007669"/>
    <property type="project" value="UniProtKB-EC"/>
</dbReference>
<dbReference type="PANTHER" id="PTHR43128">
    <property type="entry name" value="L-2-HYDROXYCARBOXYLATE DEHYDROGENASE (NAD(P)(+))"/>
    <property type="match status" value="1"/>
</dbReference>
<dbReference type="PRINTS" id="PR00086">
    <property type="entry name" value="LLDHDRGNASE"/>
</dbReference>
<evidence type="ECO:0000256" key="5">
    <source>
        <dbReference type="ARBA" id="ARBA00049258"/>
    </source>
</evidence>
<dbReference type="Gene3D" id="3.90.110.10">
    <property type="entry name" value="Lactate dehydrogenase/glycoside hydrolase, family 4, C-terminal"/>
    <property type="match status" value="1"/>
</dbReference>
<evidence type="ECO:0000256" key="2">
    <source>
        <dbReference type="ARBA" id="ARBA00012967"/>
    </source>
</evidence>
<sequence length="195" mass="20804">MKKTIVNPRKAAVIGCGFVGSATAFALMQSHLFSELVLLDVNFDKADGEAKDIAHGIPFAGAMKIYAGTYDDVADAAVVIVTAGANQKPNETRLDLVHKNVAIFKSIIPEIAKRDFQGILLIVSNPVDILTYAALKLSGLPEHRVIGSGTVLDTARLKYQLGQHLHVDSRSVHAFIIGEHGDSEIAAWSSSNVSG</sequence>
<dbReference type="InterPro" id="IPR018177">
    <property type="entry name" value="L-lactate_DH_AS"/>
</dbReference>
<accession>A0A9D2MKK2</accession>
<gene>
    <name evidence="10" type="ORF">H9712_02775</name>
</gene>
<organism evidence="10 11">
    <name type="scientific">Candidatus Flavonifractor intestinigallinarum</name>
    <dbReference type="NCBI Taxonomy" id="2838586"/>
    <lineage>
        <taxon>Bacteria</taxon>
        <taxon>Bacillati</taxon>
        <taxon>Bacillota</taxon>
        <taxon>Clostridia</taxon>
        <taxon>Eubacteriales</taxon>
        <taxon>Oscillospiraceae</taxon>
        <taxon>Flavonifractor</taxon>
    </lineage>
</organism>
<dbReference type="Proteomes" id="UP000823921">
    <property type="component" value="Unassembled WGS sequence"/>
</dbReference>
<keyword evidence="7" id="KW-0732">Signal</keyword>
<evidence type="ECO:0000256" key="6">
    <source>
        <dbReference type="RuleBase" id="RU003369"/>
    </source>
</evidence>
<evidence type="ECO:0000256" key="3">
    <source>
        <dbReference type="ARBA" id="ARBA00023002"/>
    </source>
</evidence>
<dbReference type="Gene3D" id="3.40.50.720">
    <property type="entry name" value="NAD(P)-binding Rossmann-like Domain"/>
    <property type="match status" value="1"/>
</dbReference>
<dbReference type="Pfam" id="PF02866">
    <property type="entry name" value="Ldh_1_C"/>
    <property type="match status" value="1"/>
</dbReference>
<dbReference type="GO" id="GO:0006089">
    <property type="term" value="P:lactate metabolic process"/>
    <property type="evidence" value="ECO:0007669"/>
    <property type="project" value="TreeGrafter"/>
</dbReference>
<evidence type="ECO:0000256" key="4">
    <source>
        <dbReference type="ARBA" id="ARBA00023027"/>
    </source>
</evidence>
<feature type="chain" id="PRO_5039126917" description="L-lactate dehydrogenase" evidence="7">
    <location>
        <begin position="27"/>
        <end position="195"/>
    </location>
</feature>
<dbReference type="PANTHER" id="PTHR43128:SF16">
    <property type="entry name" value="L-LACTATE DEHYDROGENASE"/>
    <property type="match status" value="1"/>
</dbReference>
<dbReference type="PROSITE" id="PS00064">
    <property type="entry name" value="L_LDH"/>
    <property type="match status" value="1"/>
</dbReference>
<dbReference type="FunFam" id="3.40.50.720:FF:000018">
    <property type="entry name" value="Malate dehydrogenase"/>
    <property type="match status" value="1"/>
</dbReference>
<name>A0A9D2MKK2_9FIRM</name>
<evidence type="ECO:0000256" key="7">
    <source>
        <dbReference type="SAM" id="SignalP"/>
    </source>
</evidence>
<dbReference type="InterPro" id="IPR022383">
    <property type="entry name" value="Lactate/malate_DH_C"/>
</dbReference>
<dbReference type="InterPro" id="IPR036291">
    <property type="entry name" value="NAD(P)-bd_dom_sf"/>
</dbReference>
<dbReference type="InterPro" id="IPR001557">
    <property type="entry name" value="L-lactate/malate_DH"/>
</dbReference>
<comment type="catalytic activity">
    <reaction evidence="5">
        <text>(S)-lactate + NAD(+) = pyruvate + NADH + H(+)</text>
        <dbReference type="Rhea" id="RHEA:23444"/>
        <dbReference type="ChEBI" id="CHEBI:15361"/>
        <dbReference type="ChEBI" id="CHEBI:15378"/>
        <dbReference type="ChEBI" id="CHEBI:16651"/>
        <dbReference type="ChEBI" id="CHEBI:57540"/>
        <dbReference type="ChEBI" id="CHEBI:57945"/>
        <dbReference type="EC" id="1.1.1.27"/>
    </reaction>
</comment>
<evidence type="ECO:0000256" key="1">
    <source>
        <dbReference type="ARBA" id="ARBA00006054"/>
    </source>
</evidence>
<feature type="domain" description="Lactate/malate dehydrogenase N-terminal" evidence="8">
    <location>
        <begin position="10"/>
        <end position="147"/>
    </location>
</feature>
<keyword evidence="3 6" id="KW-0560">Oxidoreductase</keyword>
<feature type="signal peptide" evidence="7">
    <location>
        <begin position="1"/>
        <end position="26"/>
    </location>
</feature>